<dbReference type="Proteomes" id="UP000244870">
    <property type="component" value="Chromosome"/>
</dbReference>
<reference evidence="1 2" key="1">
    <citation type="submission" date="2017-04" db="EMBL/GenBank/DDBJ databases">
        <title>Weissella cibaria strain m2 complete genome.</title>
        <authorList>
            <person name="Pan Q."/>
            <person name="Tan M."/>
            <person name="Yao F."/>
            <person name="Su S."/>
        </authorList>
    </citation>
    <scope>NUCLEOTIDE SEQUENCE [LARGE SCALE GENOMIC DNA]</scope>
    <source>
        <strain evidence="1 2">M2</strain>
    </source>
</reference>
<protein>
    <submittedName>
        <fullName evidence="1">Uncharacterized protein</fullName>
    </submittedName>
</protein>
<evidence type="ECO:0000313" key="2">
    <source>
        <dbReference type="Proteomes" id="UP000244870"/>
    </source>
</evidence>
<dbReference type="AlphaFoldDB" id="A0A2S1KPN2"/>
<name>A0A2S1KPN2_9LACO</name>
<gene>
    <name evidence="1" type="ORF">B6254_0503</name>
</gene>
<dbReference type="EMBL" id="CP020928">
    <property type="protein sequence ID" value="AWF94924.1"/>
    <property type="molecule type" value="Genomic_DNA"/>
</dbReference>
<accession>A0A2S1KPN2</accession>
<proteinExistence type="predicted"/>
<evidence type="ECO:0000313" key="1">
    <source>
        <dbReference type="EMBL" id="AWF94924.1"/>
    </source>
</evidence>
<sequence>MRLNYHARKRLASPPFADYLSILQLITVLSDDSGILSDDR</sequence>
<organism evidence="1 2">
    <name type="scientific">Weissella cibaria</name>
    <dbReference type="NCBI Taxonomy" id="137591"/>
    <lineage>
        <taxon>Bacteria</taxon>
        <taxon>Bacillati</taxon>
        <taxon>Bacillota</taxon>
        <taxon>Bacilli</taxon>
        <taxon>Lactobacillales</taxon>
        <taxon>Lactobacillaceae</taxon>
        <taxon>Weissella</taxon>
    </lineage>
</organism>